<dbReference type="InterPro" id="IPR006700">
    <property type="entry name" value="RsmE"/>
</dbReference>
<evidence type="ECO:0000256" key="6">
    <source>
        <dbReference type="ARBA" id="ARBA00022679"/>
    </source>
</evidence>
<dbReference type="EC" id="2.1.1.193" evidence="10"/>
<dbReference type="GO" id="GO:0070475">
    <property type="term" value="P:rRNA base methylation"/>
    <property type="evidence" value="ECO:0007669"/>
    <property type="project" value="TreeGrafter"/>
</dbReference>
<dbReference type="NCBIfam" id="TIGR00046">
    <property type="entry name" value="RsmE family RNA methyltransferase"/>
    <property type="match status" value="1"/>
</dbReference>
<gene>
    <name evidence="12" type="ORF">HCT14_06450</name>
</gene>
<dbReference type="SUPFAM" id="SSF75217">
    <property type="entry name" value="alpha/beta knot"/>
    <property type="match status" value="1"/>
</dbReference>
<dbReference type="Gene3D" id="3.40.1280.10">
    <property type="match status" value="1"/>
</dbReference>
<keyword evidence="13" id="KW-1185">Reference proteome</keyword>
<evidence type="ECO:0000256" key="2">
    <source>
        <dbReference type="ARBA" id="ARBA00005528"/>
    </source>
</evidence>
<reference evidence="12 13" key="1">
    <citation type="submission" date="2020-03" db="EMBL/GenBank/DDBJ databases">
        <title>Spirochaetal bacteria isolated from arthropods constitute a novel genus Entomospira genus novum within the order Spirochaetales.</title>
        <authorList>
            <person name="Grana-Miraglia L."/>
            <person name="Sikutova S."/>
            <person name="Fingerle V."/>
            <person name="Sing A."/>
            <person name="Castillo-Ramirez S."/>
            <person name="Margos G."/>
            <person name="Rudolf I."/>
        </authorList>
    </citation>
    <scope>NUCLEOTIDE SEQUENCE [LARGE SCALE GENOMIC DNA]</scope>
    <source>
        <strain evidence="12 13">BR193</strain>
    </source>
</reference>
<dbReference type="InterPro" id="IPR046886">
    <property type="entry name" value="RsmE_MTase_dom"/>
</dbReference>
<keyword evidence="3 10" id="KW-0963">Cytoplasm</keyword>
<name>A0A968GB53_9SPIO</name>
<proteinExistence type="inferred from homology"/>
<evidence type="ECO:0000256" key="10">
    <source>
        <dbReference type="PIRNR" id="PIRNR015601"/>
    </source>
</evidence>
<comment type="function">
    <text evidence="8 10">Specifically methylates the N3 position of the uracil ring of uridine 1498 (m3U1498) in 16S rRNA. Acts on the fully assembled 30S ribosomal subunit.</text>
</comment>
<comment type="subcellular location">
    <subcellularLocation>
        <location evidence="1 10">Cytoplasm</location>
    </subcellularLocation>
</comment>
<feature type="domain" description="Ribosomal RNA small subunit methyltransferase E methyltransferase" evidence="11">
    <location>
        <begin position="77"/>
        <end position="242"/>
    </location>
</feature>
<organism evidence="12 13">
    <name type="scientific">Entomospira entomophila</name>
    <dbReference type="NCBI Taxonomy" id="2719988"/>
    <lineage>
        <taxon>Bacteria</taxon>
        <taxon>Pseudomonadati</taxon>
        <taxon>Spirochaetota</taxon>
        <taxon>Spirochaetia</taxon>
        <taxon>Spirochaetales</taxon>
        <taxon>Spirochaetaceae</taxon>
        <taxon>Entomospira</taxon>
    </lineage>
</organism>
<evidence type="ECO:0000256" key="3">
    <source>
        <dbReference type="ARBA" id="ARBA00022490"/>
    </source>
</evidence>
<comment type="catalytic activity">
    <reaction evidence="9 10">
        <text>uridine(1498) in 16S rRNA + S-adenosyl-L-methionine = N(3)-methyluridine(1498) in 16S rRNA + S-adenosyl-L-homocysteine + H(+)</text>
        <dbReference type="Rhea" id="RHEA:42920"/>
        <dbReference type="Rhea" id="RHEA-COMP:10283"/>
        <dbReference type="Rhea" id="RHEA-COMP:10284"/>
        <dbReference type="ChEBI" id="CHEBI:15378"/>
        <dbReference type="ChEBI" id="CHEBI:57856"/>
        <dbReference type="ChEBI" id="CHEBI:59789"/>
        <dbReference type="ChEBI" id="CHEBI:65315"/>
        <dbReference type="ChEBI" id="CHEBI:74502"/>
        <dbReference type="EC" id="2.1.1.193"/>
    </reaction>
</comment>
<dbReference type="PIRSF" id="PIRSF015601">
    <property type="entry name" value="MTase_slr0722"/>
    <property type="match status" value="1"/>
</dbReference>
<comment type="caution">
    <text evidence="12">The sequence shown here is derived from an EMBL/GenBank/DDBJ whole genome shotgun (WGS) entry which is preliminary data.</text>
</comment>
<dbReference type="CDD" id="cd18084">
    <property type="entry name" value="RsmE-like"/>
    <property type="match status" value="1"/>
</dbReference>
<comment type="similarity">
    <text evidence="2 10">Belongs to the RNA methyltransferase RsmE family.</text>
</comment>
<evidence type="ECO:0000313" key="13">
    <source>
        <dbReference type="Proteomes" id="UP000711995"/>
    </source>
</evidence>
<keyword evidence="7 10" id="KW-0949">S-adenosyl-L-methionine</keyword>
<dbReference type="RefSeq" id="WP_167700713.1">
    <property type="nucleotide sequence ID" value="NZ_CP118174.1"/>
</dbReference>
<dbReference type="InterPro" id="IPR029026">
    <property type="entry name" value="tRNA_m1G_MTases_N"/>
</dbReference>
<dbReference type="Pfam" id="PF04452">
    <property type="entry name" value="Methyltrans_RNA"/>
    <property type="match status" value="1"/>
</dbReference>
<evidence type="ECO:0000256" key="5">
    <source>
        <dbReference type="ARBA" id="ARBA00022603"/>
    </source>
</evidence>
<dbReference type="GO" id="GO:0070042">
    <property type="term" value="F:rRNA (uridine-N3-)-methyltransferase activity"/>
    <property type="evidence" value="ECO:0007669"/>
    <property type="project" value="TreeGrafter"/>
</dbReference>
<accession>A0A968GB53</accession>
<dbReference type="AlphaFoldDB" id="A0A968GB53"/>
<keyword evidence="6 10" id="KW-0808">Transferase</keyword>
<dbReference type="PANTHER" id="PTHR30027:SF3">
    <property type="entry name" value="16S RRNA (URACIL(1498)-N(3))-METHYLTRANSFERASE"/>
    <property type="match status" value="1"/>
</dbReference>
<evidence type="ECO:0000256" key="9">
    <source>
        <dbReference type="ARBA" id="ARBA00047944"/>
    </source>
</evidence>
<dbReference type="PANTHER" id="PTHR30027">
    <property type="entry name" value="RIBOSOMAL RNA SMALL SUBUNIT METHYLTRANSFERASE E"/>
    <property type="match status" value="1"/>
</dbReference>
<evidence type="ECO:0000256" key="7">
    <source>
        <dbReference type="ARBA" id="ARBA00022691"/>
    </source>
</evidence>
<dbReference type="EMBL" id="JAATLJ010000001">
    <property type="protein sequence ID" value="NIZ41140.1"/>
    <property type="molecule type" value="Genomic_DNA"/>
</dbReference>
<evidence type="ECO:0000256" key="1">
    <source>
        <dbReference type="ARBA" id="ARBA00004496"/>
    </source>
</evidence>
<evidence type="ECO:0000256" key="8">
    <source>
        <dbReference type="ARBA" id="ARBA00025699"/>
    </source>
</evidence>
<sequence>MNLILITQSELSDDNQFIFHHQDERFTHILKILKLSTGDTFKVGIIRSSFGRATIISLSNTQLIAQYHVISSNINQNYPIHLFLGAVRPLVMRRLLKDISSMGVTTLSLFSSDKGERSYLDSSLWRDNQFEKHVMEGLSQAVSINPPIIHRYHSLSEALSAPSILPSHRYILDPYAKKTWKDEFILSKQLVNVNSISLIIGSERGFSDQEMTIAQQRDFLPISITSRILRTETATIATLTLASQLF</sequence>
<keyword evidence="5 10" id="KW-0489">Methyltransferase</keyword>
<dbReference type="InterPro" id="IPR029028">
    <property type="entry name" value="Alpha/beta_knot_MTases"/>
</dbReference>
<evidence type="ECO:0000256" key="4">
    <source>
        <dbReference type="ARBA" id="ARBA00022552"/>
    </source>
</evidence>
<evidence type="ECO:0000259" key="11">
    <source>
        <dbReference type="Pfam" id="PF04452"/>
    </source>
</evidence>
<dbReference type="GO" id="GO:0005737">
    <property type="term" value="C:cytoplasm"/>
    <property type="evidence" value="ECO:0007669"/>
    <property type="project" value="UniProtKB-SubCell"/>
</dbReference>
<evidence type="ECO:0000313" key="12">
    <source>
        <dbReference type="EMBL" id="NIZ41140.1"/>
    </source>
</evidence>
<keyword evidence="4 10" id="KW-0698">rRNA processing</keyword>
<protein>
    <recommendedName>
        <fullName evidence="10">Ribosomal RNA small subunit methyltransferase E</fullName>
        <ecNumber evidence="10">2.1.1.193</ecNumber>
    </recommendedName>
</protein>
<dbReference type="Proteomes" id="UP000711995">
    <property type="component" value="Unassembled WGS sequence"/>
</dbReference>